<dbReference type="EMBL" id="BLLK01000046">
    <property type="protein sequence ID" value="GFH53089.1"/>
    <property type="molecule type" value="Genomic_DNA"/>
</dbReference>
<dbReference type="GO" id="GO:0005886">
    <property type="term" value="C:plasma membrane"/>
    <property type="evidence" value="ECO:0007669"/>
    <property type="project" value="TreeGrafter"/>
</dbReference>
<evidence type="ECO:0000256" key="4">
    <source>
        <dbReference type="ARBA" id="ARBA00023136"/>
    </source>
</evidence>
<dbReference type="Proteomes" id="UP001054902">
    <property type="component" value="Unassembled WGS sequence"/>
</dbReference>
<evidence type="ECO:0000256" key="2">
    <source>
        <dbReference type="ARBA" id="ARBA00022692"/>
    </source>
</evidence>
<feature type="region of interest" description="Disordered" evidence="5">
    <location>
        <begin position="249"/>
        <end position="279"/>
    </location>
</feature>
<feature type="transmembrane region" description="Helical" evidence="6">
    <location>
        <begin position="61"/>
        <end position="84"/>
    </location>
</feature>
<dbReference type="AlphaFoldDB" id="A0AAD3H7S3"/>
<feature type="transmembrane region" description="Helical" evidence="6">
    <location>
        <begin position="143"/>
        <end position="164"/>
    </location>
</feature>
<accession>A0AAD3H7S3</accession>
<keyword evidence="2 6" id="KW-0812">Transmembrane</keyword>
<protein>
    <submittedName>
        <fullName evidence="7">Uncharacterized protein</fullName>
    </submittedName>
</protein>
<keyword evidence="4 6" id="KW-0472">Membrane</keyword>
<reference evidence="7 8" key="1">
    <citation type="journal article" date="2021" name="Sci. Rep.">
        <title>The genome of the diatom Chaetoceros tenuissimus carries an ancient integrated fragment of an extant virus.</title>
        <authorList>
            <person name="Hongo Y."/>
            <person name="Kimura K."/>
            <person name="Takaki Y."/>
            <person name="Yoshida Y."/>
            <person name="Baba S."/>
            <person name="Kobayashi G."/>
            <person name="Nagasaki K."/>
            <person name="Hano T."/>
            <person name="Tomaru Y."/>
        </authorList>
    </citation>
    <scope>NUCLEOTIDE SEQUENCE [LARGE SCALE GENOMIC DNA]</scope>
    <source>
        <strain evidence="7 8">NIES-3715</strain>
    </source>
</reference>
<feature type="compositionally biased region" description="Basic and acidic residues" evidence="5">
    <location>
        <begin position="498"/>
        <end position="513"/>
    </location>
</feature>
<name>A0AAD3H7S3_9STRA</name>
<organism evidence="7 8">
    <name type="scientific">Chaetoceros tenuissimus</name>
    <dbReference type="NCBI Taxonomy" id="426638"/>
    <lineage>
        <taxon>Eukaryota</taxon>
        <taxon>Sar</taxon>
        <taxon>Stramenopiles</taxon>
        <taxon>Ochrophyta</taxon>
        <taxon>Bacillariophyta</taxon>
        <taxon>Coscinodiscophyceae</taxon>
        <taxon>Chaetocerotophycidae</taxon>
        <taxon>Chaetocerotales</taxon>
        <taxon>Chaetocerotaceae</taxon>
        <taxon>Chaetoceros</taxon>
    </lineage>
</organism>
<evidence type="ECO:0000256" key="6">
    <source>
        <dbReference type="SAM" id="Phobius"/>
    </source>
</evidence>
<feature type="transmembrane region" description="Helical" evidence="6">
    <location>
        <begin position="26"/>
        <end position="49"/>
    </location>
</feature>
<dbReference type="GO" id="GO:0007189">
    <property type="term" value="P:adenylate cyclase-activating G protein-coupled receptor signaling pathway"/>
    <property type="evidence" value="ECO:0007669"/>
    <property type="project" value="TreeGrafter"/>
</dbReference>
<feature type="transmembrane region" description="Helical" evidence="6">
    <location>
        <begin position="104"/>
        <end position="131"/>
    </location>
</feature>
<evidence type="ECO:0000313" key="8">
    <source>
        <dbReference type="Proteomes" id="UP001054902"/>
    </source>
</evidence>
<evidence type="ECO:0000313" key="7">
    <source>
        <dbReference type="EMBL" id="GFH53089.1"/>
    </source>
</evidence>
<evidence type="ECO:0000256" key="1">
    <source>
        <dbReference type="ARBA" id="ARBA00004141"/>
    </source>
</evidence>
<feature type="region of interest" description="Disordered" evidence="5">
    <location>
        <begin position="452"/>
        <end position="513"/>
    </location>
</feature>
<dbReference type="PANTHER" id="PTHR23112">
    <property type="entry name" value="G PROTEIN-COUPLED RECEPTOR 157-RELATED"/>
    <property type="match status" value="1"/>
</dbReference>
<feature type="compositionally biased region" description="Basic residues" evidence="5">
    <location>
        <begin position="249"/>
        <end position="261"/>
    </location>
</feature>
<dbReference type="SUPFAM" id="SSF81321">
    <property type="entry name" value="Family A G protein-coupled receptor-like"/>
    <property type="match status" value="1"/>
</dbReference>
<proteinExistence type="predicted"/>
<evidence type="ECO:0000256" key="3">
    <source>
        <dbReference type="ARBA" id="ARBA00022989"/>
    </source>
</evidence>
<dbReference type="Gene3D" id="1.20.1070.10">
    <property type="entry name" value="Rhodopsin 7-helix transmembrane proteins"/>
    <property type="match status" value="1"/>
</dbReference>
<keyword evidence="3 6" id="KW-1133">Transmembrane helix</keyword>
<feature type="transmembrane region" description="Helical" evidence="6">
    <location>
        <begin position="333"/>
        <end position="352"/>
    </location>
</feature>
<keyword evidence="8" id="KW-1185">Reference proteome</keyword>
<gene>
    <name evidence="7" type="ORF">CTEN210_09565</name>
</gene>
<feature type="transmembrane region" description="Helical" evidence="6">
    <location>
        <begin position="303"/>
        <end position="321"/>
    </location>
</feature>
<evidence type="ECO:0000256" key="5">
    <source>
        <dbReference type="SAM" id="MobiDB-lite"/>
    </source>
</evidence>
<dbReference type="GO" id="GO:0004930">
    <property type="term" value="F:G protein-coupled receptor activity"/>
    <property type="evidence" value="ECO:0007669"/>
    <property type="project" value="TreeGrafter"/>
</dbReference>
<dbReference type="PANTHER" id="PTHR23112:SF0">
    <property type="entry name" value="TRANSMEMBRANE PROTEIN 116"/>
    <property type="match status" value="1"/>
</dbReference>
<comment type="caution">
    <text evidence="7">The sequence shown here is derived from an EMBL/GenBank/DDBJ whole genome shotgun (WGS) entry which is preliminary data.</text>
</comment>
<feature type="transmembrane region" description="Helical" evidence="6">
    <location>
        <begin position="217"/>
        <end position="240"/>
    </location>
</feature>
<sequence>MTFIPDYMYYYYPELVVNDAQDWTSWYVNLASSLISALACAVIIYVIFRSAQGLSTTYHRIIAYFATSLMIANICASLGTIPMPKDNIYPFKGPSLGNDATCTAQAFFLIFFLINHVLCNVHLAWYYVAILVFKLKEKTVERYIEPFMLITNLAWSISISVYFYKVDYYHVDPLQPYCSPARYPFHCTWIPGEECDDNGSFMYTPEGYDALVKGGNIFLSVVFSLVVLAMLIIIVNTCIFERNLLKSKKKSSSSGHGRRTQISKSSNERGSGCEDVSRGNSETATTITAADLKFTRIVSFQSTLYIVSFLVSYTPTIVSLAKDHPESGLVVYWRLFISSVQGVFVMMIFLYHKVHNIRRRQRDITIIDALATVFLKKDSGDDLFLENLTLVQESDDIRKRRAAAHQEELEDAEIDMVKSKGAKSSKVANSAELELYDGISFSSPSIPESGRYDNISFGTSNAPKDVEESVPSSNDKNAMSYGQVSSTGILSYGPMSSSEERGGKSSREVGNGKRYYDIDLNLDDISC</sequence>
<comment type="subcellular location">
    <subcellularLocation>
        <location evidence="1">Membrane</location>
        <topology evidence="1">Multi-pass membrane protein</topology>
    </subcellularLocation>
</comment>
<feature type="compositionally biased region" description="Polar residues" evidence="5">
    <location>
        <begin position="470"/>
        <end position="489"/>
    </location>
</feature>